<dbReference type="OrthoDB" id="7432148at2"/>
<dbReference type="PROSITE" id="PS51257">
    <property type="entry name" value="PROKAR_LIPOPROTEIN"/>
    <property type="match status" value="1"/>
</dbReference>
<name>A0A4Q2IWI2_9SPHN</name>
<feature type="signal peptide" evidence="2">
    <location>
        <begin position="1"/>
        <end position="24"/>
    </location>
</feature>
<gene>
    <name evidence="3" type="ORF">EO081_04745</name>
</gene>
<dbReference type="RefSeq" id="WP_129340746.1">
    <property type="nucleotide sequence ID" value="NZ_JACIDD010000001.1"/>
</dbReference>
<protein>
    <submittedName>
        <fullName evidence="3">Uncharacterized protein</fullName>
    </submittedName>
</protein>
<dbReference type="EMBL" id="SDPT01000001">
    <property type="protein sequence ID" value="RXZ34965.1"/>
    <property type="molecule type" value="Genomic_DNA"/>
</dbReference>
<proteinExistence type="predicted"/>
<keyword evidence="4" id="KW-1185">Reference proteome</keyword>
<feature type="chain" id="PRO_5043960802" evidence="2">
    <location>
        <begin position="25"/>
        <end position="243"/>
    </location>
</feature>
<organism evidence="3 4">
    <name type="scientific">Sphingomonas desiccabilis</name>
    <dbReference type="NCBI Taxonomy" id="429134"/>
    <lineage>
        <taxon>Bacteria</taxon>
        <taxon>Pseudomonadati</taxon>
        <taxon>Pseudomonadota</taxon>
        <taxon>Alphaproteobacteria</taxon>
        <taxon>Sphingomonadales</taxon>
        <taxon>Sphingomonadaceae</taxon>
        <taxon>Sphingomonas</taxon>
    </lineage>
</organism>
<reference evidence="3 4" key="1">
    <citation type="submission" date="2019-01" db="EMBL/GenBank/DDBJ databases">
        <title>Sphingomonas mucosissima sp. nov. and Sphingomonas desiccabilis sp. nov., from biological soil crusts in the Colorado Plateau, USA.</title>
        <authorList>
            <person name="Zhu D."/>
        </authorList>
    </citation>
    <scope>NUCLEOTIDE SEQUENCE [LARGE SCALE GENOMIC DNA]</scope>
    <source>
        <strain evidence="3 4">CP1D</strain>
    </source>
</reference>
<accession>A0A4Q2IWI2</accession>
<evidence type="ECO:0000256" key="1">
    <source>
        <dbReference type="SAM" id="MobiDB-lite"/>
    </source>
</evidence>
<sequence length="243" mass="25603">MYKAHKLQLLVAAGALAIAGCARKPEPAPPPPPAPAPTPAPAPMPTPPAGSAAGLSTPTALPDGGYPTPNRALSTAGQVWHLRSALNVAALQCNVSDPTVVAQYNALIKTQAKSFAAAHKTLSAEYRAAGGDWQDRFDDSMTRLYNFFAQPPVQKEFCARAVPMIATAAALPAGAFESFATGALAQLDQPFVDFYRRYDLYRVELAAWKSGQQSPIPRLGVDPVVLLGSNEVTLAKGVRVASR</sequence>
<evidence type="ECO:0000256" key="2">
    <source>
        <dbReference type="SAM" id="SignalP"/>
    </source>
</evidence>
<dbReference type="Proteomes" id="UP000292347">
    <property type="component" value="Unassembled WGS sequence"/>
</dbReference>
<comment type="caution">
    <text evidence="3">The sequence shown here is derived from an EMBL/GenBank/DDBJ whole genome shotgun (WGS) entry which is preliminary data.</text>
</comment>
<evidence type="ECO:0000313" key="3">
    <source>
        <dbReference type="EMBL" id="RXZ34965.1"/>
    </source>
</evidence>
<keyword evidence="2" id="KW-0732">Signal</keyword>
<feature type="region of interest" description="Disordered" evidence="1">
    <location>
        <begin position="23"/>
        <end position="69"/>
    </location>
</feature>
<evidence type="ECO:0000313" key="4">
    <source>
        <dbReference type="Proteomes" id="UP000292347"/>
    </source>
</evidence>
<dbReference type="AlphaFoldDB" id="A0A4Q2IWI2"/>
<feature type="compositionally biased region" description="Pro residues" evidence="1">
    <location>
        <begin position="27"/>
        <end position="48"/>
    </location>
</feature>